<organism evidence="1 2">
    <name type="scientific">Pseudomonas fluorescens</name>
    <dbReference type="NCBI Taxonomy" id="294"/>
    <lineage>
        <taxon>Bacteria</taxon>
        <taxon>Pseudomonadati</taxon>
        <taxon>Pseudomonadota</taxon>
        <taxon>Gammaproteobacteria</taxon>
        <taxon>Pseudomonadales</taxon>
        <taxon>Pseudomonadaceae</taxon>
        <taxon>Pseudomonas</taxon>
    </lineage>
</organism>
<comment type="caution">
    <text evidence="1">The sequence shown here is derived from an EMBL/GenBank/DDBJ whole genome shotgun (WGS) entry which is preliminary data.</text>
</comment>
<protein>
    <recommendedName>
        <fullName evidence="3">DUF2971 domain-containing protein</fullName>
    </recommendedName>
</protein>
<evidence type="ECO:0000313" key="2">
    <source>
        <dbReference type="Proteomes" id="UP000283619"/>
    </source>
</evidence>
<dbReference type="Pfam" id="PF11185">
    <property type="entry name" value="DUF2971"/>
    <property type="match status" value="1"/>
</dbReference>
<gene>
    <name evidence="1" type="ORF">BK673_16200</name>
</gene>
<dbReference type="InterPro" id="IPR021352">
    <property type="entry name" value="DUF2971"/>
</dbReference>
<dbReference type="Proteomes" id="UP000283619">
    <property type="component" value="Unassembled WGS sequence"/>
</dbReference>
<name>A0A423P4C4_PSEFL</name>
<dbReference type="EMBL" id="MOBZ01000013">
    <property type="protein sequence ID" value="ROO08081.1"/>
    <property type="molecule type" value="Genomic_DNA"/>
</dbReference>
<accession>A0A423P4C4</accession>
<sequence length="319" mass="35966">MSFDEQIQSVLWDDLDTENDFPAQRPLLAHYTSVAVLDAMMGNNEIWFSNPLYMNDLEELRFGMVEGANAFRTSHELKAAFQDESAFDSMMEKFNKLFEAFETRHAFDTYIMCLAKHPPENNDGLLSMWRGYGAGGSGVAVVFDTAKIAVSDSSPFIIGAVTYGTREDRLAWIATKIKGLAGVIAGTTLSDEELFYIAYYWIERLKVFALFTKHSGFHEEQEWRIVYMSERDEDEKLKSMLGYAITPRGAVEPKLKFQVKPLEGMFGEHLSLENIVDRIILGPTTSSALAETSVRRMLGHRGKHGLAEKIVASSIPFRS</sequence>
<dbReference type="AlphaFoldDB" id="A0A423P4C4"/>
<proteinExistence type="predicted"/>
<dbReference type="RefSeq" id="WP_123594241.1">
    <property type="nucleotide sequence ID" value="NZ_MOBZ01000013.1"/>
</dbReference>
<evidence type="ECO:0008006" key="3">
    <source>
        <dbReference type="Google" id="ProtNLM"/>
    </source>
</evidence>
<evidence type="ECO:0000313" key="1">
    <source>
        <dbReference type="EMBL" id="ROO08081.1"/>
    </source>
</evidence>
<reference evidence="1 2" key="1">
    <citation type="submission" date="2016-10" db="EMBL/GenBank/DDBJ databases">
        <title>Comparative genome analysis of multiple Pseudomonas spp. focuses on biocontrol and plant growth promoting traits.</title>
        <authorList>
            <person name="Tao X.-Y."/>
            <person name="Taylor C.G."/>
        </authorList>
    </citation>
    <scope>NUCLEOTIDE SEQUENCE [LARGE SCALE GENOMIC DNA]</scope>
    <source>
        <strain evidence="1 2">36G2</strain>
    </source>
</reference>